<dbReference type="AlphaFoldDB" id="A0A8H7Y2P0"/>
<dbReference type="SUPFAM" id="SSF88723">
    <property type="entry name" value="PIN domain-like"/>
    <property type="match status" value="1"/>
</dbReference>
<sequence>MGVHGLTTYLREKRRTLSTTTIVSGSTNSLVPVVVDGWSFIYDLYQSSRLPWVYGGEYIEFVRLVQIVVQAWIKAGLEVHFVFDGACPDLKFATIVSRLGQSHVLPAQLFFRTSSASRSSGRFLGENRILPPLTYSACLYALEVVRRTTPALEIHFADEEGDPYAVELAGRLEGYVVGNDSDFVILNSEGYRGYIPLDELVWQLPPSEATTPTNEVNDDFQTVKTSKAKKKIPQYLQHAAGLLPPDNTDGLSLSFTSYSPQSLAKHLNIPVTLLPLFGALVGNDFSRESESSSRKIQGMFFERHLTLSQRIDKVANIMKAVVSPGTTPRGKAKHQVGSVMDLIDRTVNCLLDRQTAVMGSGEIESIIDKIVNATLQYAIPKHEGDVIGRKSLWPTSVCALHMPESCPILPIISHNVVRQAELSDQADPNLLEARGQLLDAYRNGMLSPKTMDILNTASSWPRLFLENPDLETVARSLGRPIREWIYAILQDSLGLPFTEAPDGSTGDNSSAPQESDDDDELIDVVESDDEGQIPDYLAPLRGELDRLHSDDDATEPPASIISHRKLANTPPTVTEYVRRGSRIASEEIVVKSISDLLSSIDLVEFAEADAPPLVLRSDEDRLTILLRILNSDIPSVRSLTPDVITSVLALRWVVNTLHSRWQETGSKDREKERWSKNEARCLLSSFTSLNSVSLGDVGDSAMPPIEDRNVQLTAQILMALESIEQLSQSLLLLDRVPGNAYQLSGKLFHGLLTGTAPMLSTLLHSSVWAAVEEGLSDCFQDERAKRPKKPKAAKVQTTSIATNGARANTKNKGLFSMLGDLED</sequence>
<dbReference type="InterPro" id="IPR029060">
    <property type="entry name" value="PIN-like_dom_sf"/>
</dbReference>
<dbReference type="EMBL" id="JAFIQS010000002">
    <property type="protein sequence ID" value="KAG5172451.1"/>
    <property type="molecule type" value="Genomic_DNA"/>
</dbReference>
<evidence type="ECO:0000256" key="2">
    <source>
        <dbReference type="SAM" id="MobiDB-lite"/>
    </source>
</evidence>
<dbReference type="Gene3D" id="3.40.50.1010">
    <property type="entry name" value="5'-nuclease"/>
    <property type="match status" value="1"/>
</dbReference>
<dbReference type="InterPro" id="IPR026832">
    <property type="entry name" value="Asteroid"/>
</dbReference>
<evidence type="ECO:0000313" key="3">
    <source>
        <dbReference type="EMBL" id="KAG5172451.1"/>
    </source>
</evidence>
<dbReference type="OrthoDB" id="25987at2759"/>
<gene>
    <name evidence="3" type="ORF">JR316_001952</name>
</gene>
<name>A0A8H7Y2P0_PSICU</name>
<feature type="region of interest" description="Disordered" evidence="2">
    <location>
        <begin position="497"/>
        <end position="519"/>
    </location>
</feature>
<comment type="similarity">
    <text evidence="1">Belongs to the asteroid family.</text>
</comment>
<evidence type="ECO:0008006" key="4">
    <source>
        <dbReference type="Google" id="ProtNLM"/>
    </source>
</evidence>
<protein>
    <recommendedName>
        <fullName evidence="4">Asteroid domain-containing protein</fullName>
    </recommendedName>
</protein>
<dbReference type="PANTHER" id="PTHR15665">
    <property type="entry name" value="ASTEROID PROTEIN"/>
    <property type="match status" value="1"/>
</dbReference>
<reference evidence="3" key="1">
    <citation type="submission" date="2021-02" db="EMBL/GenBank/DDBJ databases">
        <title>Psilocybe cubensis genome.</title>
        <authorList>
            <person name="Mckernan K.J."/>
            <person name="Crawford S."/>
            <person name="Trippe A."/>
            <person name="Kane L.T."/>
            <person name="Mclaughlin S."/>
        </authorList>
    </citation>
    <scope>NUCLEOTIDE SEQUENCE [LARGE SCALE GENOMIC DNA]</scope>
    <source>
        <strain evidence="3">MGC-MH-2018</strain>
    </source>
</reference>
<dbReference type="PANTHER" id="PTHR15665:SF1">
    <property type="entry name" value="PROTEIN ASTEROID HOMOLOG 1"/>
    <property type="match status" value="1"/>
</dbReference>
<evidence type="ECO:0000256" key="1">
    <source>
        <dbReference type="ARBA" id="ARBA00007398"/>
    </source>
</evidence>
<proteinExistence type="inferred from homology"/>
<accession>A0A8H7Y2P0</accession>
<comment type="caution">
    <text evidence="3">The sequence shown here is derived from an EMBL/GenBank/DDBJ whole genome shotgun (WGS) entry which is preliminary data.</text>
</comment>
<organism evidence="3">
    <name type="scientific">Psilocybe cubensis</name>
    <name type="common">Psychedelic mushroom</name>
    <name type="synonym">Stropharia cubensis</name>
    <dbReference type="NCBI Taxonomy" id="181762"/>
    <lineage>
        <taxon>Eukaryota</taxon>
        <taxon>Fungi</taxon>
        <taxon>Dikarya</taxon>
        <taxon>Basidiomycota</taxon>
        <taxon>Agaricomycotina</taxon>
        <taxon>Agaricomycetes</taxon>
        <taxon>Agaricomycetidae</taxon>
        <taxon>Agaricales</taxon>
        <taxon>Agaricineae</taxon>
        <taxon>Strophariaceae</taxon>
        <taxon>Psilocybe</taxon>
    </lineage>
</organism>